<keyword evidence="1" id="KW-0175">Coiled coil</keyword>
<reference evidence="3" key="1">
    <citation type="journal article" date="2019" name="Int. J. Syst. Evol. Microbiol.">
        <title>The Global Catalogue of Microorganisms (GCM) 10K type strain sequencing project: providing services to taxonomists for standard genome sequencing and annotation.</title>
        <authorList>
            <consortium name="The Broad Institute Genomics Platform"/>
            <consortium name="The Broad Institute Genome Sequencing Center for Infectious Disease"/>
            <person name="Wu L."/>
            <person name="Ma J."/>
        </authorList>
    </citation>
    <scope>NUCLEOTIDE SEQUENCE [LARGE SCALE GENOMIC DNA]</scope>
    <source>
        <strain evidence="3">JCM 15503</strain>
    </source>
</reference>
<feature type="coiled-coil region" evidence="1">
    <location>
        <begin position="159"/>
        <end position="197"/>
    </location>
</feature>
<keyword evidence="3" id="KW-1185">Reference proteome</keyword>
<name>A0ABP3VR82_9BURK</name>
<gene>
    <name evidence="2" type="ORF">GCM10009107_55800</name>
</gene>
<evidence type="ECO:0008006" key="4">
    <source>
        <dbReference type="Google" id="ProtNLM"/>
    </source>
</evidence>
<dbReference type="RefSeq" id="WP_141287968.1">
    <property type="nucleotide sequence ID" value="NZ_BAAAEW010000045.1"/>
</dbReference>
<evidence type="ECO:0000313" key="2">
    <source>
        <dbReference type="EMBL" id="GAA0767129.1"/>
    </source>
</evidence>
<proteinExistence type="predicted"/>
<comment type="caution">
    <text evidence="2">The sequence shown here is derived from an EMBL/GenBank/DDBJ whole genome shotgun (WGS) entry which is preliminary data.</text>
</comment>
<protein>
    <recommendedName>
        <fullName evidence="4">Toxic anion resistance protein</fullName>
    </recommendedName>
</protein>
<dbReference type="Proteomes" id="UP001500279">
    <property type="component" value="Unassembled WGS sequence"/>
</dbReference>
<dbReference type="EMBL" id="BAAAEW010000045">
    <property type="protein sequence ID" value="GAA0767129.1"/>
    <property type="molecule type" value="Genomic_DNA"/>
</dbReference>
<accession>A0ABP3VR82</accession>
<dbReference type="SUPFAM" id="SSF46966">
    <property type="entry name" value="Spectrin repeat"/>
    <property type="match status" value="1"/>
</dbReference>
<organism evidence="2 3">
    <name type="scientific">Ideonella azotifigens</name>
    <dbReference type="NCBI Taxonomy" id="513160"/>
    <lineage>
        <taxon>Bacteria</taxon>
        <taxon>Pseudomonadati</taxon>
        <taxon>Pseudomonadota</taxon>
        <taxon>Betaproteobacteria</taxon>
        <taxon>Burkholderiales</taxon>
        <taxon>Sphaerotilaceae</taxon>
        <taxon>Ideonella</taxon>
    </lineage>
</organism>
<evidence type="ECO:0000313" key="3">
    <source>
        <dbReference type="Proteomes" id="UP001500279"/>
    </source>
</evidence>
<sequence>MSNTPSSLPTTLATTSLSPLSPLPGSSNLALVGIPADFPVALSDEQRNAIGAQIASVSLAQTPMLDIAKLGGEAEQSLHRTLGQFLDRIEKAEQPRIFKLVAGLSEAVESEKLDALADKILNAQPSAMERFMGMFNKKTLSKAMSRAYEEVRLAASGKSKKLSDLIKTMEVELQQEQQRLDGEVRNLEQLKNAYRERFVEFAQVAAFLMGFVNKARAELGEAISNGADSGTVATLQDKLQALESRALAIESTLSRLPSDQMVIRQLQNAGISTLQETTTTASSRFASIKMTLLTIHGALVTQGVQRLAEQGAALDANLLAVRSKLMTEVVGKAATAPGDNRLAQARQLQAIVADTRQLVGIVEQARAKNTQSFEQARQIFAQARQDMAQLGAVIRPDLPAQR</sequence>
<evidence type="ECO:0000256" key="1">
    <source>
        <dbReference type="SAM" id="Coils"/>
    </source>
</evidence>